<sequence length="223" mass="25559">MEEKLGKRKREMEKTKSNRKPQKFIVNLKDLPPIDPSLITPVYQDKYENPNSRNEHNVARRSPKEGTNLVGFDEVPRIADIADRNLRQDMKAEEDVCLSSTKLIDSNSARGFNFKRENENCHNNLAIQDAPKRVSAKSELHEICAANNWKLPLYECCKEEGPSHMKLFTFEVVVEIQNTSTTILECFSDPHSKKKMAAEHAAEGALWYLRHLGYFPPNKSKAC</sequence>
<keyword evidence="1" id="KW-0694">RNA-binding</keyword>
<feature type="compositionally biased region" description="Basic and acidic residues" evidence="2">
    <location>
        <begin position="45"/>
        <end position="64"/>
    </location>
</feature>
<evidence type="ECO:0000313" key="5">
    <source>
        <dbReference type="RefSeq" id="XP_021298171.1"/>
    </source>
</evidence>
<dbReference type="GeneID" id="110427089"/>
<dbReference type="CDD" id="cd19869">
    <property type="entry name" value="DSRM_DCL_plant"/>
    <property type="match status" value="1"/>
</dbReference>
<dbReference type="AlphaFoldDB" id="A0A6J1BFH4"/>
<dbReference type="Proteomes" id="UP000504621">
    <property type="component" value="Unplaced"/>
</dbReference>
<accession>A0A6J1BFH4</accession>
<protein>
    <submittedName>
        <fullName evidence="5">Ribonuclease 3-like protein 1</fullName>
    </submittedName>
</protein>
<evidence type="ECO:0000259" key="3">
    <source>
        <dbReference type="PROSITE" id="PS50137"/>
    </source>
</evidence>
<feature type="region of interest" description="Disordered" evidence="2">
    <location>
        <begin position="1"/>
        <end position="28"/>
    </location>
</feature>
<feature type="region of interest" description="Disordered" evidence="2">
    <location>
        <begin position="40"/>
        <end position="69"/>
    </location>
</feature>
<dbReference type="PROSITE" id="PS50137">
    <property type="entry name" value="DS_RBD"/>
    <property type="match status" value="1"/>
</dbReference>
<dbReference type="Gene3D" id="3.30.160.20">
    <property type="match status" value="1"/>
</dbReference>
<name>A0A6J1BFH4_9ROSI</name>
<feature type="compositionally biased region" description="Basic and acidic residues" evidence="2">
    <location>
        <begin position="1"/>
        <end position="16"/>
    </location>
</feature>
<organism evidence="4 5">
    <name type="scientific">Herrania umbratica</name>
    <dbReference type="NCBI Taxonomy" id="108875"/>
    <lineage>
        <taxon>Eukaryota</taxon>
        <taxon>Viridiplantae</taxon>
        <taxon>Streptophyta</taxon>
        <taxon>Embryophyta</taxon>
        <taxon>Tracheophyta</taxon>
        <taxon>Spermatophyta</taxon>
        <taxon>Magnoliopsida</taxon>
        <taxon>eudicotyledons</taxon>
        <taxon>Gunneridae</taxon>
        <taxon>Pentapetalae</taxon>
        <taxon>rosids</taxon>
        <taxon>malvids</taxon>
        <taxon>Malvales</taxon>
        <taxon>Malvaceae</taxon>
        <taxon>Byttnerioideae</taxon>
        <taxon>Herrania</taxon>
    </lineage>
</organism>
<dbReference type="GO" id="GO:0003723">
    <property type="term" value="F:RNA binding"/>
    <property type="evidence" value="ECO:0007669"/>
    <property type="project" value="UniProtKB-UniRule"/>
</dbReference>
<reference evidence="5" key="1">
    <citation type="submission" date="2025-08" db="UniProtKB">
        <authorList>
            <consortium name="RefSeq"/>
        </authorList>
    </citation>
    <scope>IDENTIFICATION</scope>
    <source>
        <tissue evidence="5">Leaf</tissue>
    </source>
</reference>
<proteinExistence type="predicted"/>
<gene>
    <name evidence="5" type="primary">LOC110427089</name>
</gene>
<dbReference type="SMART" id="SM00358">
    <property type="entry name" value="DSRM"/>
    <property type="match status" value="1"/>
</dbReference>
<dbReference type="RefSeq" id="XP_021298171.1">
    <property type="nucleotide sequence ID" value="XM_021442496.1"/>
</dbReference>
<evidence type="ECO:0000256" key="1">
    <source>
        <dbReference type="PROSITE-ProRule" id="PRU00266"/>
    </source>
</evidence>
<dbReference type="SUPFAM" id="SSF54768">
    <property type="entry name" value="dsRNA-binding domain-like"/>
    <property type="match status" value="1"/>
</dbReference>
<keyword evidence="4" id="KW-1185">Reference proteome</keyword>
<evidence type="ECO:0000256" key="2">
    <source>
        <dbReference type="SAM" id="MobiDB-lite"/>
    </source>
</evidence>
<dbReference type="Pfam" id="PF14709">
    <property type="entry name" value="DND1_DSRM"/>
    <property type="match status" value="1"/>
</dbReference>
<dbReference type="OrthoDB" id="786951at2759"/>
<evidence type="ECO:0000313" key="4">
    <source>
        <dbReference type="Proteomes" id="UP000504621"/>
    </source>
</evidence>
<feature type="domain" description="DRBM" evidence="3">
    <location>
        <begin position="135"/>
        <end position="211"/>
    </location>
</feature>
<dbReference type="InterPro" id="IPR014720">
    <property type="entry name" value="dsRBD_dom"/>
</dbReference>